<evidence type="ECO:0000259" key="1">
    <source>
        <dbReference type="Pfam" id="PF08241"/>
    </source>
</evidence>
<feature type="domain" description="Methyltransferase type 11" evidence="1">
    <location>
        <begin position="47"/>
        <end position="140"/>
    </location>
</feature>
<proteinExistence type="predicted"/>
<dbReference type="Gene3D" id="3.40.50.150">
    <property type="entry name" value="Vaccinia Virus protein VP39"/>
    <property type="match status" value="1"/>
</dbReference>
<evidence type="ECO:0000313" key="3">
    <source>
        <dbReference type="Proteomes" id="UP000676565"/>
    </source>
</evidence>
<reference evidence="2 3" key="1">
    <citation type="submission" date="2021-04" db="EMBL/GenBank/DDBJ databases">
        <authorList>
            <person name="Ivanova A."/>
        </authorList>
    </citation>
    <scope>NUCLEOTIDE SEQUENCE [LARGE SCALE GENOMIC DNA]</scope>
    <source>
        <strain evidence="2 3">G18</strain>
    </source>
</reference>
<keyword evidence="2" id="KW-0808">Transferase</keyword>
<sequence length="223" mass="23997">MTDAISSVQTGYDRWAEVYDHDGNPLQGLEAPVMHAAMGDVRGLRALDLGCGTGRHSVWLANCGASVTAVDFSEGMLAEARRKPGAEAVTFIAHDLHTPLPFTTEFDLVVSGLVLEHLRDLGAFFAEARRVLKPGGRAIISAMHPAMFLRGTQARFTDPHSGELVVPGSVPHSVAAFVMAAIRAGFTLSNVQEFASGAEFARRYPRAAKYVDWPILVVLVLTV</sequence>
<dbReference type="InterPro" id="IPR029063">
    <property type="entry name" value="SAM-dependent_MTases_sf"/>
</dbReference>
<accession>A0ABS5BQ61</accession>
<dbReference type="RefSeq" id="WP_210653860.1">
    <property type="nucleotide sequence ID" value="NZ_JAGKQQ010000001.1"/>
</dbReference>
<dbReference type="SUPFAM" id="SSF53335">
    <property type="entry name" value="S-adenosyl-L-methionine-dependent methyltransferases"/>
    <property type="match status" value="1"/>
</dbReference>
<protein>
    <submittedName>
        <fullName evidence="2">Methyltransferase domain-containing protein</fullName>
    </submittedName>
</protein>
<name>A0ABS5BQ61_9BACT</name>
<dbReference type="CDD" id="cd02440">
    <property type="entry name" value="AdoMet_MTases"/>
    <property type="match status" value="1"/>
</dbReference>
<keyword evidence="3" id="KW-1185">Reference proteome</keyword>
<keyword evidence="2" id="KW-0489">Methyltransferase</keyword>
<dbReference type="PANTHER" id="PTHR43464:SF52">
    <property type="entry name" value="PUTATIVE-RELATED"/>
    <property type="match status" value="1"/>
</dbReference>
<dbReference type="InterPro" id="IPR013216">
    <property type="entry name" value="Methyltransf_11"/>
</dbReference>
<organism evidence="2 3">
    <name type="scientific">Gemmata palustris</name>
    <dbReference type="NCBI Taxonomy" id="2822762"/>
    <lineage>
        <taxon>Bacteria</taxon>
        <taxon>Pseudomonadati</taxon>
        <taxon>Planctomycetota</taxon>
        <taxon>Planctomycetia</taxon>
        <taxon>Gemmatales</taxon>
        <taxon>Gemmataceae</taxon>
        <taxon>Gemmata</taxon>
    </lineage>
</organism>
<dbReference type="Proteomes" id="UP000676565">
    <property type="component" value="Unassembled WGS sequence"/>
</dbReference>
<evidence type="ECO:0000313" key="2">
    <source>
        <dbReference type="EMBL" id="MBP3955800.1"/>
    </source>
</evidence>
<dbReference type="PANTHER" id="PTHR43464">
    <property type="entry name" value="METHYLTRANSFERASE"/>
    <property type="match status" value="1"/>
</dbReference>
<dbReference type="GO" id="GO:0008168">
    <property type="term" value="F:methyltransferase activity"/>
    <property type="evidence" value="ECO:0007669"/>
    <property type="project" value="UniProtKB-KW"/>
</dbReference>
<dbReference type="GO" id="GO:0032259">
    <property type="term" value="P:methylation"/>
    <property type="evidence" value="ECO:0007669"/>
    <property type="project" value="UniProtKB-KW"/>
</dbReference>
<comment type="caution">
    <text evidence="2">The sequence shown here is derived from an EMBL/GenBank/DDBJ whole genome shotgun (WGS) entry which is preliminary data.</text>
</comment>
<gene>
    <name evidence="2" type="ORF">J8F10_10945</name>
</gene>
<dbReference type="EMBL" id="JAGKQQ010000001">
    <property type="protein sequence ID" value="MBP3955800.1"/>
    <property type="molecule type" value="Genomic_DNA"/>
</dbReference>
<dbReference type="Pfam" id="PF08241">
    <property type="entry name" value="Methyltransf_11"/>
    <property type="match status" value="1"/>
</dbReference>